<dbReference type="AlphaFoldDB" id="A0A0E9MXX8"/>
<sequence>MTALALVVLGLAKEVKAQDPHYTQYYVYPSWLNPSLTGVFNGDYRVAGIYRNQWGNITTPFSTPGVSVDVNTGKNASFGISALRQKAGNGGYYYTTAYASMSYSGVRFGADGNHHLNMGFQLGMIQRGFDMSKMTFGDQWNPVTGYNPSQVTSESLTRTKSTSFDAGVGILYFDATPGKKANIFAGVSAAHINRPTDQFSTDGDAKLPVRYNFHAGVRLMLNEVFSLTPNALYMRQGSAEEKMIGAYGQLKVNEETDFLLGVNYRIQDAVSPFVGVYFKNMTLGCSYDVNTSDLSKMARGSNSFEISLTFIGRKKTATPETEFICPRL</sequence>
<name>A0A0E9MXX8_9BACT</name>
<keyword evidence="2" id="KW-1185">Reference proteome</keyword>
<dbReference type="InterPro" id="IPR019861">
    <property type="entry name" value="PorP/SprF_Bacteroidetes"/>
</dbReference>
<proteinExistence type="predicted"/>
<protein>
    <recommendedName>
        <fullName evidence="3">Type IX secretion system membrane protein PorP/SprF</fullName>
    </recommendedName>
</protein>
<dbReference type="EMBL" id="BBWV01000001">
    <property type="protein sequence ID" value="GAO42582.1"/>
    <property type="molecule type" value="Genomic_DNA"/>
</dbReference>
<comment type="caution">
    <text evidence="1">The sequence shown here is derived from an EMBL/GenBank/DDBJ whole genome shotgun (WGS) entry which is preliminary data.</text>
</comment>
<dbReference type="Pfam" id="PF11751">
    <property type="entry name" value="PorP_SprF"/>
    <property type="match status" value="1"/>
</dbReference>
<reference evidence="1 2" key="1">
    <citation type="submission" date="2015-04" db="EMBL/GenBank/DDBJ databases">
        <title>Whole genome shotgun sequence of Flavihumibacter petaseus NBRC 106054.</title>
        <authorList>
            <person name="Miyazawa S."/>
            <person name="Hosoyama A."/>
            <person name="Hashimoto M."/>
            <person name="Noguchi M."/>
            <person name="Tsuchikane K."/>
            <person name="Ohji S."/>
            <person name="Yamazoe A."/>
            <person name="Ichikawa N."/>
            <person name="Kimura A."/>
            <person name="Fujita N."/>
        </authorList>
    </citation>
    <scope>NUCLEOTIDE SEQUENCE [LARGE SCALE GENOMIC DNA]</scope>
    <source>
        <strain evidence="1 2">NBRC 106054</strain>
    </source>
</reference>
<evidence type="ECO:0008006" key="3">
    <source>
        <dbReference type="Google" id="ProtNLM"/>
    </source>
</evidence>
<accession>A0A0E9MXX8</accession>
<dbReference type="STRING" id="1220578.FPE01S_01_15970"/>
<dbReference type="NCBIfam" id="TIGR03519">
    <property type="entry name" value="T9SS_PorP_fam"/>
    <property type="match status" value="1"/>
</dbReference>
<evidence type="ECO:0000313" key="2">
    <source>
        <dbReference type="Proteomes" id="UP000033121"/>
    </source>
</evidence>
<dbReference type="Proteomes" id="UP000033121">
    <property type="component" value="Unassembled WGS sequence"/>
</dbReference>
<organism evidence="1 2">
    <name type="scientific">Flavihumibacter petaseus NBRC 106054</name>
    <dbReference type="NCBI Taxonomy" id="1220578"/>
    <lineage>
        <taxon>Bacteria</taxon>
        <taxon>Pseudomonadati</taxon>
        <taxon>Bacteroidota</taxon>
        <taxon>Chitinophagia</taxon>
        <taxon>Chitinophagales</taxon>
        <taxon>Chitinophagaceae</taxon>
        <taxon>Flavihumibacter</taxon>
    </lineage>
</organism>
<gene>
    <name evidence="1" type="ORF">FPE01S_01_15970</name>
</gene>
<evidence type="ECO:0000313" key="1">
    <source>
        <dbReference type="EMBL" id="GAO42582.1"/>
    </source>
</evidence>